<keyword evidence="4" id="KW-1185">Reference proteome</keyword>
<evidence type="ECO:0008006" key="5">
    <source>
        <dbReference type="Google" id="ProtNLM"/>
    </source>
</evidence>
<feature type="region of interest" description="Disordered" evidence="1">
    <location>
        <begin position="155"/>
        <end position="175"/>
    </location>
</feature>
<feature type="chain" id="PRO_5035153303" description="SGNH domain-containing protein" evidence="2">
    <location>
        <begin position="19"/>
        <end position="252"/>
    </location>
</feature>
<keyword evidence="2" id="KW-0732">Signal</keyword>
<dbReference type="OrthoDB" id="1103175at2759"/>
<feature type="signal peptide" evidence="2">
    <location>
        <begin position="1"/>
        <end position="18"/>
    </location>
</feature>
<name>A0A8J2WZ36_9STRA</name>
<comment type="caution">
    <text evidence="3">The sequence shown here is derived from an EMBL/GenBank/DDBJ whole genome shotgun (WGS) entry which is preliminary data.</text>
</comment>
<evidence type="ECO:0000313" key="3">
    <source>
        <dbReference type="EMBL" id="CAH0373329.1"/>
    </source>
</evidence>
<dbReference type="AlphaFoldDB" id="A0A8J2WZ36"/>
<dbReference type="EMBL" id="CAKKNE010000004">
    <property type="protein sequence ID" value="CAH0373329.1"/>
    <property type="molecule type" value="Genomic_DNA"/>
</dbReference>
<protein>
    <recommendedName>
        <fullName evidence="5">SGNH domain-containing protein</fullName>
    </recommendedName>
</protein>
<proteinExistence type="predicted"/>
<evidence type="ECO:0000313" key="4">
    <source>
        <dbReference type="Proteomes" id="UP000789595"/>
    </source>
</evidence>
<organism evidence="3 4">
    <name type="scientific">Pelagomonas calceolata</name>
    <dbReference type="NCBI Taxonomy" id="35677"/>
    <lineage>
        <taxon>Eukaryota</taxon>
        <taxon>Sar</taxon>
        <taxon>Stramenopiles</taxon>
        <taxon>Ochrophyta</taxon>
        <taxon>Pelagophyceae</taxon>
        <taxon>Pelagomonadales</taxon>
        <taxon>Pelagomonadaceae</taxon>
        <taxon>Pelagomonas</taxon>
    </lineage>
</organism>
<accession>A0A8J2WZ36</accession>
<gene>
    <name evidence="3" type="ORF">PECAL_4P05170</name>
</gene>
<evidence type="ECO:0000256" key="2">
    <source>
        <dbReference type="SAM" id="SignalP"/>
    </source>
</evidence>
<dbReference type="Proteomes" id="UP000789595">
    <property type="component" value="Unassembled WGS sequence"/>
</dbReference>
<evidence type="ECO:0000256" key="1">
    <source>
        <dbReference type="SAM" id="MobiDB-lite"/>
    </source>
</evidence>
<reference evidence="3" key="1">
    <citation type="submission" date="2021-11" db="EMBL/GenBank/DDBJ databases">
        <authorList>
            <consortium name="Genoscope - CEA"/>
            <person name="William W."/>
        </authorList>
    </citation>
    <scope>NUCLEOTIDE SEQUENCE</scope>
</reference>
<sequence>MRQVFVALGCGLLPVLSGRFVDWAERWPCHSSPNCVEGGAHSGFNVGWMALPGSEVWFVPHAGTLRHGQANIIDRFRKELASNHSVSFRLTPRHERVFLGRDDVVVYNAGLHKNDRTRLYQQLDNFGRELLAQRGRHSLPRWVYVTTVTQHFATSDGQYSNGRRSKRCQPSIPSNPRLESELSVLREGVNVDRILRVDDLDAGALHVGAYDGSDCTHYCMPGVPDVTAHRLLELVHPHDLRRRRPSRSRSSS</sequence>